<protein>
    <recommendedName>
        <fullName evidence="1">HDOD domain-containing protein</fullName>
    </recommendedName>
</protein>
<gene>
    <name evidence="2" type="ORF">QE440_002720</name>
</gene>
<dbReference type="Proteomes" id="UP001268036">
    <property type="component" value="Unassembled WGS sequence"/>
</dbReference>
<evidence type="ECO:0000313" key="3">
    <source>
        <dbReference type="Proteomes" id="UP001268036"/>
    </source>
</evidence>
<dbReference type="InterPro" id="IPR013976">
    <property type="entry name" value="HDOD"/>
</dbReference>
<evidence type="ECO:0000259" key="1">
    <source>
        <dbReference type="PROSITE" id="PS51833"/>
    </source>
</evidence>
<sequence length="528" mass="59396">MPPLSDLVSGTEGLSSHFKATRRMSSRPNNLEEWVKLLEGVRLPVATATQERLRRSLADGRLALHEIAERLCESPPLALALLREANRGHSSLGDRAASLEAVLGRVGLGPAEYVIARQPTLPEERLPLPLRQLCLVSQHAMTLGLGLFGVPLARLWPDIRLAALLFLAPLWPLVTRYPELFAEWERRVVGEGEPALKVERELLGVSAIRLCEALARHWQLPDWIVEGYRLLDQDRRQLVKALHIAHVEDPLEQQHRLDEDPDLRRWLTHPGNTILLANGLALASHQAWDGPHTLRWQRFSALYLQLPLARVQSRSHELAVQDAQRHARPGLWHPAEGLLWPPGERRLRPVPKVQVAAESQAQRWRGLCEQMLHTPSAFATLPQLFDCARQALVACGLPRLLLLTPDRNGQKGNVQLHHGLDEAVGLQLEIANQPLLAKLFGSPGQLRIDVTNRARFAPHLPKDLRRLFANERLWLRSLGFGERVVLLAVLDSELEPADPRRTAALDKTFTYIERAIGTFANRPRARPT</sequence>
<dbReference type="Gene3D" id="1.10.3210.10">
    <property type="entry name" value="Hypothetical protein af1432"/>
    <property type="match status" value="1"/>
</dbReference>
<dbReference type="SUPFAM" id="SSF109604">
    <property type="entry name" value="HD-domain/PDEase-like"/>
    <property type="match status" value="1"/>
</dbReference>
<name>A0AAJ2BIN9_9PSED</name>
<evidence type="ECO:0000313" key="2">
    <source>
        <dbReference type="EMBL" id="MDR6234979.1"/>
    </source>
</evidence>
<accession>A0AAJ2BIN9</accession>
<comment type="caution">
    <text evidence="2">The sequence shown here is derived from an EMBL/GenBank/DDBJ whole genome shotgun (WGS) entry which is preliminary data.</text>
</comment>
<proteinExistence type="predicted"/>
<reference evidence="2" key="1">
    <citation type="submission" date="2023-08" db="EMBL/GenBank/DDBJ databases">
        <title>Functional and genomic diversity of the sorghum phyllosphere microbiome.</title>
        <authorList>
            <person name="Shade A."/>
        </authorList>
    </citation>
    <scope>NUCLEOTIDE SEQUENCE</scope>
    <source>
        <strain evidence="2">SORGH_AS_0201</strain>
    </source>
</reference>
<dbReference type="AlphaFoldDB" id="A0AAJ2BIN9"/>
<dbReference type="Pfam" id="PF08668">
    <property type="entry name" value="HDOD"/>
    <property type="match status" value="1"/>
</dbReference>
<feature type="domain" description="HDOD" evidence="1">
    <location>
        <begin position="43"/>
        <end position="234"/>
    </location>
</feature>
<organism evidence="2 3">
    <name type="scientific">Pseudomonas oryzihabitans</name>
    <dbReference type="NCBI Taxonomy" id="47885"/>
    <lineage>
        <taxon>Bacteria</taxon>
        <taxon>Pseudomonadati</taxon>
        <taxon>Pseudomonadota</taxon>
        <taxon>Gammaproteobacteria</taxon>
        <taxon>Pseudomonadales</taxon>
        <taxon>Pseudomonadaceae</taxon>
        <taxon>Pseudomonas</taxon>
    </lineage>
</organism>
<dbReference type="EMBL" id="JAVJAF010000001">
    <property type="protein sequence ID" value="MDR6234979.1"/>
    <property type="molecule type" value="Genomic_DNA"/>
</dbReference>
<dbReference type="PROSITE" id="PS51833">
    <property type="entry name" value="HDOD"/>
    <property type="match status" value="1"/>
</dbReference>